<dbReference type="EMBL" id="ATBP01002755">
    <property type="protein sequence ID" value="ETR65506.1"/>
    <property type="molecule type" value="Genomic_DNA"/>
</dbReference>
<comment type="caution">
    <text evidence="1">The sequence shown here is derived from an EMBL/GenBank/DDBJ whole genome shotgun (WGS) entry which is preliminary data.</text>
</comment>
<dbReference type="Proteomes" id="UP000189670">
    <property type="component" value="Unassembled WGS sequence"/>
</dbReference>
<proteinExistence type="predicted"/>
<name>A0A1V1NSP9_9BACT</name>
<gene>
    <name evidence="1" type="ORF">OMM_14142</name>
</gene>
<evidence type="ECO:0000313" key="1">
    <source>
        <dbReference type="EMBL" id="ETR65506.1"/>
    </source>
</evidence>
<evidence type="ECO:0000313" key="2">
    <source>
        <dbReference type="Proteomes" id="UP000189670"/>
    </source>
</evidence>
<dbReference type="Gene3D" id="2.60.120.200">
    <property type="match status" value="1"/>
</dbReference>
<reference evidence="2" key="1">
    <citation type="submission" date="2012-11" db="EMBL/GenBank/DDBJ databases">
        <authorList>
            <person name="Lucero-Rivera Y.E."/>
            <person name="Tovar-Ramirez D."/>
        </authorList>
    </citation>
    <scope>NUCLEOTIDE SEQUENCE [LARGE SCALE GENOMIC DNA]</scope>
    <source>
        <strain evidence="2">Araruama</strain>
    </source>
</reference>
<organism evidence="1 2">
    <name type="scientific">Candidatus Magnetoglobus multicellularis str. Araruama</name>
    <dbReference type="NCBI Taxonomy" id="890399"/>
    <lineage>
        <taxon>Bacteria</taxon>
        <taxon>Pseudomonadati</taxon>
        <taxon>Thermodesulfobacteriota</taxon>
        <taxon>Desulfobacteria</taxon>
        <taxon>Desulfobacterales</taxon>
        <taxon>Desulfobacteraceae</taxon>
        <taxon>Candidatus Magnetoglobus</taxon>
    </lineage>
</organism>
<protein>
    <submittedName>
        <fullName evidence="1">Uncharacterized protein</fullName>
    </submittedName>
</protein>
<sequence length="80" mass="9281">MGTGDLVLGRYVTNELYHDGLVDELIRVWNSVRTQSEIVENMYQTLSQPESSPHYWSIISLIKLKVQPFMTCLEIIIMVH</sequence>
<accession>A0A1V1NSP9</accession>
<dbReference type="AlphaFoldDB" id="A0A1V1NSP9"/>